<dbReference type="OrthoDB" id="5523834at2"/>
<dbReference type="PANTHER" id="PTHR30055:SF234">
    <property type="entry name" value="HTH-TYPE TRANSCRIPTIONAL REGULATOR BETI"/>
    <property type="match status" value="1"/>
</dbReference>
<dbReference type="SUPFAM" id="SSF48498">
    <property type="entry name" value="Tetracyclin repressor-like, C-terminal domain"/>
    <property type="match status" value="1"/>
</dbReference>
<feature type="domain" description="HTH tetR-type" evidence="6">
    <location>
        <begin position="10"/>
        <end position="70"/>
    </location>
</feature>
<keyword evidence="1" id="KW-0678">Repressor</keyword>
<dbReference type="InterPro" id="IPR036271">
    <property type="entry name" value="Tet_transcr_reg_TetR-rel_C_sf"/>
</dbReference>
<dbReference type="GO" id="GO:0003700">
    <property type="term" value="F:DNA-binding transcription factor activity"/>
    <property type="evidence" value="ECO:0007669"/>
    <property type="project" value="TreeGrafter"/>
</dbReference>
<dbReference type="SUPFAM" id="SSF46689">
    <property type="entry name" value="Homeodomain-like"/>
    <property type="match status" value="1"/>
</dbReference>
<dbReference type="InterPro" id="IPR039538">
    <property type="entry name" value="BetI_C"/>
</dbReference>
<reference evidence="7 8" key="1">
    <citation type="submission" date="2016-09" db="EMBL/GenBank/DDBJ databases">
        <title>Phylogenomics of Achromobacter.</title>
        <authorList>
            <person name="Jeukens J."/>
            <person name="Freschi L."/>
            <person name="Vincent A.T."/>
            <person name="Emond-Rheault J.-G."/>
            <person name="Kukavica-Ibrulj I."/>
            <person name="Charette S.J."/>
            <person name="Levesque R.C."/>
        </authorList>
    </citation>
    <scope>NUCLEOTIDE SEQUENCE [LARGE SCALE GENOMIC DNA]</scope>
    <source>
        <strain evidence="7 8">AUS488</strain>
    </source>
</reference>
<dbReference type="Proteomes" id="UP000187251">
    <property type="component" value="Unassembled WGS sequence"/>
</dbReference>
<dbReference type="Pfam" id="PF13977">
    <property type="entry name" value="TetR_C_6"/>
    <property type="match status" value="1"/>
</dbReference>
<dbReference type="PRINTS" id="PR00455">
    <property type="entry name" value="HTHTETR"/>
</dbReference>
<keyword evidence="4" id="KW-0804">Transcription</keyword>
<keyword evidence="3 5" id="KW-0238">DNA-binding</keyword>
<gene>
    <name evidence="7" type="ORF">BIZ92_30395</name>
</gene>
<dbReference type="InterPro" id="IPR001647">
    <property type="entry name" value="HTH_TetR"/>
</dbReference>
<accession>A0A1R1JPS8</accession>
<evidence type="ECO:0000256" key="5">
    <source>
        <dbReference type="PROSITE-ProRule" id="PRU00335"/>
    </source>
</evidence>
<protein>
    <submittedName>
        <fullName evidence="7">TetR family transcriptional regulator</fullName>
    </submittedName>
</protein>
<dbReference type="RefSeq" id="WP_076414047.1">
    <property type="nucleotide sequence ID" value="NZ_AP028040.1"/>
</dbReference>
<feature type="non-terminal residue" evidence="7">
    <location>
        <position position="207"/>
    </location>
</feature>
<evidence type="ECO:0000313" key="7">
    <source>
        <dbReference type="EMBL" id="OMG82849.1"/>
    </source>
</evidence>
<proteinExistence type="predicted"/>
<comment type="caution">
    <text evidence="7">The sequence shown here is derived from an EMBL/GenBank/DDBJ whole genome shotgun (WGS) entry which is preliminary data.</text>
</comment>
<evidence type="ECO:0000256" key="2">
    <source>
        <dbReference type="ARBA" id="ARBA00023015"/>
    </source>
</evidence>
<dbReference type="AlphaFoldDB" id="A0A1R1JPS8"/>
<dbReference type="PROSITE" id="PS50977">
    <property type="entry name" value="HTH_TETR_2"/>
    <property type="match status" value="1"/>
</dbReference>
<keyword evidence="2" id="KW-0805">Transcription regulation</keyword>
<dbReference type="Gene3D" id="1.10.357.10">
    <property type="entry name" value="Tetracycline Repressor, domain 2"/>
    <property type="match status" value="1"/>
</dbReference>
<feature type="DNA-binding region" description="H-T-H motif" evidence="5">
    <location>
        <begin position="33"/>
        <end position="52"/>
    </location>
</feature>
<dbReference type="GO" id="GO:0000976">
    <property type="term" value="F:transcription cis-regulatory region binding"/>
    <property type="evidence" value="ECO:0007669"/>
    <property type="project" value="TreeGrafter"/>
</dbReference>
<sequence>MRKIDPARQLERRRQILAAAAECFAENGFHATSTAQICARAGMSPGNLFHYYASKAEIIEALIASDTDTLRQRRQADPPAADARAALIGWIDENLAQYRDPGFARLGMEILAEAVRNPRVHALVMANENERKASLSALLAAVWRNLPQTAMPRPVAEMADMLLLLLDGIYSRSVVDPQFDAAAGGRLLDAALQGCLPPAPGAAGERP</sequence>
<dbReference type="Pfam" id="PF00440">
    <property type="entry name" value="TetR_N"/>
    <property type="match status" value="1"/>
</dbReference>
<evidence type="ECO:0000313" key="8">
    <source>
        <dbReference type="Proteomes" id="UP000187251"/>
    </source>
</evidence>
<organism evidence="7 8">
    <name type="scientific">Alcaligenes xylosoxydans xylosoxydans</name>
    <name type="common">Achromobacter xylosoxidans</name>
    <dbReference type="NCBI Taxonomy" id="85698"/>
    <lineage>
        <taxon>Bacteria</taxon>
        <taxon>Pseudomonadati</taxon>
        <taxon>Pseudomonadota</taxon>
        <taxon>Betaproteobacteria</taxon>
        <taxon>Burkholderiales</taxon>
        <taxon>Alcaligenaceae</taxon>
        <taxon>Achromobacter</taxon>
    </lineage>
</organism>
<evidence type="ECO:0000256" key="4">
    <source>
        <dbReference type="ARBA" id="ARBA00023163"/>
    </source>
</evidence>
<dbReference type="PANTHER" id="PTHR30055">
    <property type="entry name" value="HTH-TYPE TRANSCRIPTIONAL REGULATOR RUTR"/>
    <property type="match status" value="1"/>
</dbReference>
<dbReference type="EMBL" id="MJMN01000026">
    <property type="protein sequence ID" value="OMG82849.1"/>
    <property type="molecule type" value="Genomic_DNA"/>
</dbReference>
<evidence type="ECO:0000256" key="3">
    <source>
        <dbReference type="ARBA" id="ARBA00023125"/>
    </source>
</evidence>
<evidence type="ECO:0000259" key="6">
    <source>
        <dbReference type="PROSITE" id="PS50977"/>
    </source>
</evidence>
<evidence type="ECO:0000256" key="1">
    <source>
        <dbReference type="ARBA" id="ARBA00022491"/>
    </source>
</evidence>
<dbReference type="InterPro" id="IPR009057">
    <property type="entry name" value="Homeodomain-like_sf"/>
</dbReference>
<dbReference type="InterPro" id="IPR050109">
    <property type="entry name" value="HTH-type_TetR-like_transc_reg"/>
</dbReference>
<name>A0A1R1JPS8_ALCXX</name>